<dbReference type="eggNOG" id="arCOG01420">
    <property type="taxonomic scope" value="Archaea"/>
</dbReference>
<dbReference type="GeneID" id="5326141"/>
<evidence type="ECO:0000256" key="1">
    <source>
        <dbReference type="ARBA" id="ARBA00022676"/>
    </source>
</evidence>
<keyword evidence="1" id="KW-0328">Glycosyltransferase</keyword>
<evidence type="ECO:0000259" key="4">
    <source>
        <dbReference type="Pfam" id="PF08323"/>
    </source>
</evidence>
<dbReference type="GO" id="GO:0016757">
    <property type="term" value="F:glycosyltransferase activity"/>
    <property type="evidence" value="ECO:0007669"/>
    <property type="project" value="UniProtKB-KW"/>
</dbReference>
<protein>
    <submittedName>
        <fullName evidence="5">Glycosyl transferase group 1</fullName>
    </submittedName>
</protein>
<reference evidence="5" key="1">
    <citation type="submission" date="2007-06" db="EMBL/GenBank/DDBJ databases">
        <title>Complete sequence of Methanococcus vannielii SB.</title>
        <authorList>
            <consortium name="US DOE Joint Genome Institute"/>
            <person name="Copeland A."/>
            <person name="Lucas S."/>
            <person name="Lapidus A."/>
            <person name="Barry K."/>
            <person name="Glavina del Rio T."/>
            <person name="Dalin E."/>
            <person name="Tice H."/>
            <person name="Pitluck S."/>
            <person name="Chain P."/>
            <person name="Malfatti S."/>
            <person name="Shin M."/>
            <person name="Vergez L."/>
            <person name="Schmutz J."/>
            <person name="Larimer F."/>
            <person name="Land M."/>
            <person name="Hauser L."/>
            <person name="Kyrpides N."/>
            <person name="Anderson I."/>
            <person name="Sieprawska-Lupa M."/>
            <person name="Whitman W.B."/>
            <person name="Richardson P."/>
        </authorList>
    </citation>
    <scope>NUCLEOTIDE SEQUENCE [LARGE SCALE GENOMIC DNA]</scope>
    <source>
        <strain evidence="5">SB</strain>
    </source>
</reference>
<dbReference type="CAZy" id="GT5">
    <property type="family name" value="Glycosyltransferase Family 5"/>
</dbReference>
<accession>A6UPT8</accession>
<dbReference type="Pfam" id="PF08323">
    <property type="entry name" value="Glyco_transf_5"/>
    <property type="match status" value="1"/>
</dbReference>
<dbReference type="AlphaFoldDB" id="A6UPT8"/>
<dbReference type="RefSeq" id="WP_011972413.1">
    <property type="nucleotide sequence ID" value="NC_009634.1"/>
</dbReference>
<keyword evidence="6" id="KW-1185">Reference proteome</keyword>
<dbReference type="KEGG" id="mvn:Mevan_0604"/>
<dbReference type="HOGENOM" id="CLU_545885_0_0_2"/>
<organism evidence="5 6">
    <name type="scientific">Methanococcus vannielii (strain ATCC 35089 / DSM 1224 / JCM 13029 / OCM 148 / SB)</name>
    <dbReference type="NCBI Taxonomy" id="406327"/>
    <lineage>
        <taxon>Archaea</taxon>
        <taxon>Methanobacteriati</taxon>
        <taxon>Methanobacteriota</taxon>
        <taxon>Methanomada group</taxon>
        <taxon>Methanococci</taxon>
        <taxon>Methanococcales</taxon>
        <taxon>Methanococcaceae</taxon>
        <taxon>Methanococcus</taxon>
    </lineage>
</organism>
<dbReference type="Gene3D" id="3.40.50.2000">
    <property type="entry name" value="Glycogen Phosphorylase B"/>
    <property type="match status" value="2"/>
</dbReference>
<sequence>MKIAILTPTIAPITSIGGLGDILEDLPKVLKSAGNEVFVLTFDHQGKISKLPNEKIMELYSKYQGTEFIFDVIKAKHPLSKTEIIAFSNPEINFLDTWDPVKYEIFADLVVSYLSEIPNIECVSGHDWPCGLAIAKCHEKLNLPTTITIHNEAFKGPVKEYKGSILSFLELGIYYSDAFNTVSPNHAEEIRNLDFLRNQCKVKPFHGIINGIDSENYNPETIIKRTTYLSSNNLNPVNYGYLENYKISDASKIKPKIKESWFCKLNNLKRYINDWNDMDKSKLSGTDVEVYGGLKGNIKTPLLGFVGRATHQKGFDLIFETVPEIVEENDIMFVMLSKGERIIEEKMKEFAESYPKKVMALTGHCPPLVPILYAGCDWTTVPSLWEPCGLTQMESMAYGTPVIARNTGGLSDSVISLHPNPHENPNFDMATGVLFNDYDKTGFKWGIEHGIYWTFYNLDEACIFINYKHVSCPESPYEENSPLSIMMKNCYNHVQKNLSWQNNDSAERYRALFGGAIYKHYF</sequence>
<dbReference type="Pfam" id="PF00534">
    <property type="entry name" value="Glycos_transf_1"/>
    <property type="match status" value="1"/>
</dbReference>
<proteinExistence type="predicted"/>
<evidence type="ECO:0000259" key="3">
    <source>
        <dbReference type="Pfam" id="PF00534"/>
    </source>
</evidence>
<evidence type="ECO:0000313" key="5">
    <source>
        <dbReference type="EMBL" id="ABR54510.1"/>
    </source>
</evidence>
<dbReference type="OrthoDB" id="132546at2157"/>
<dbReference type="PANTHER" id="PTHR45825">
    <property type="entry name" value="GRANULE-BOUND STARCH SYNTHASE 1, CHLOROPLASTIC/AMYLOPLASTIC"/>
    <property type="match status" value="1"/>
</dbReference>
<feature type="domain" description="Glycosyl transferase family 1" evidence="3">
    <location>
        <begin position="299"/>
        <end position="447"/>
    </location>
</feature>
<evidence type="ECO:0000256" key="2">
    <source>
        <dbReference type="ARBA" id="ARBA00022679"/>
    </source>
</evidence>
<dbReference type="STRING" id="406327.Mevan_0604"/>
<gene>
    <name evidence="5" type="ordered locus">Mevan_0604</name>
</gene>
<dbReference type="InterPro" id="IPR001296">
    <property type="entry name" value="Glyco_trans_1"/>
</dbReference>
<evidence type="ECO:0000313" key="6">
    <source>
        <dbReference type="Proteomes" id="UP000001107"/>
    </source>
</evidence>
<feature type="domain" description="Starch synthase catalytic" evidence="4">
    <location>
        <begin position="2"/>
        <end position="194"/>
    </location>
</feature>
<dbReference type="InterPro" id="IPR013534">
    <property type="entry name" value="Starch_synth_cat_dom"/>
</dbReference>
<dbReference type="EMBL" id="CP000742">
    <property type="protein sequence ID" value="ABR54510.1"/>
    <property type="molecule type" value="Genomic_DNA"/>
</dbReference>
<dbReference type="Proteomes" id="UP000001107">
    <property type="component" value="Chromosome"/>
</dbReference>
<keyword evidence="2 5" id="KW-0808">Transferase</keyword>
<name>A6UPT8_METVS</name>
<dbReference type="SUPFAM" id="SSF53756">
    <property type="entry name" value="UDP-Glycosyltransferase/glycogen phosphorylase"/>
    <property type="match status" value="1"/>
</dbReference>
<dbReference type="PANTHER" id="PTHR45825:SF11">
    <property type="entry name" value="ALPHA AMYLASE DOMAIN-CONTAINING PROTEIN"/>
    <property type="match status" value="1"/>
</dbReference>